<reference evidence="1 2" key="1">
    <citation type="submission" date="2024-05" db="EMBL/GenBank/DDBJ databases">
        <authorList>
            <person name="Duchaud E."/>
        </authorList>
    </citation>
    <scope>NUCLEOTIDE SEQUENCE [LARGE SCALE GENOMIC DNA]</scope>
    <source>
        <strain evidence="1">Ena-SAMPLE-TAB-13-05-2024-13:56:06:370-140308</strain>
    </source>
</reference>
<protein>
    <submittedName>
        <fullName evidence="1">Thiol-disulfide oxidoreductase</fullName>
    </submittedName>
</protein>
<sequence>MTDLYKDKKIILFDGVCNFCNDAVLKVLKYDKKNTFLFTSLQSDTGKEIVNHLRIDTSKIDSIILYEPNVSYDIKSSAALKIMNDFGGIWKLSQLFFIFPSPFRNVIYDYIAKNRYRWFGKKEECMIPTQEIKDKFI</sequence>
<evidence type="ECO:0000313" key="2">
    <source>
        <dbReference type="Proteomes" id="UP001497527"/>
    </source>
</evidence>
<dbReference type="RefSeq" id="WP_348717437.1">
    <property type="nucleotide sequence ID" value="NZ_CAXJIO010000012.1"/>
</dbReference>
<proteinExistence type="predicted"/>
<dbReference type="InterPro" id="IPR007263">
    <property type="entry name" value="DCC1-like"/>
</dbReference>
<accession>A0ABP1EY61</accession>
<name>A0ABP1EY61_9FLAO</name>
<organism evidence="1 2">
    <name type="scientific">Tenacibaculum polynesiense</name>
    <dbReference type="NCBI Taxonomy" id="3137857"/>
    <lineage>
        <taxon>Bacteria</taxon>
        <taxon>Pseudomonadati</taxon>
        <taxon>Bacteroidota</taxon>
        <taxon>Flavobacteriia</taxon>
        <taxon>Flavobacteriales</taxon>
        <taxon>Flavobacteriaceae</taxon>
        <taxon>Tenacibaculum</taxon>
    </lineage>
</organism>
<comment type="caution">
    <text evidence="1">The sequence shown here is derived from an EMBL/GenBank/DDBJ whole genome shotgun (WGS) entry which is preliminary data.</text>
</comment>
<evidence type="ECO:0000313" key="1">
    <source>
        <dbReference type="EMBL" id="CAL2103298.1"/>
    </source>
</evidence>
<dbReference type="PANTHER" id="PTHR33639:SF2">
    <property type="entry name" value="DUF393 DOMAIN-CONTAINING PROTEIN"/>
    <property type="match status" value="1"/>
</dbReference>
<dbReference type="EMBL" id="CAXJIO010000012">
    <property type="protein sequence ID" value="CAL2103298.1"/>
    <property type="molecule type" value="Genomic_DNA"/>
</dbReference>
<dbReference type="InterPro" id="IPR052927">
    <property type="entry name" value="DCC_oxidoreductase"/>
</dbReference>
<dbReference type="PANTHER" id="PTHR33639">
    <property type="entry name" value="THIOL-DISULFIDE OXIDOREDUCTASE DCC"/>
    <property type="match status" value="1"/>
</dbReference>
<gene>
    <name evidence="1" type="ORF">T190423A01A_30412</name>
</gene>
<dbReference type="Proteomes" id="UP001497527">
    <property type="component" value="Unassembled WGS sequence"/>
</dbReference>
<dbReference type="Pfam" id="PF04134">
    <property type="entry name" value="DCC1-like"/>
    <property type="match status" value="1"/>
</dbReference>
<keyword evidence="2" id="KW-1185">Reference proteome</keyword>